<dbReference type="Proteomes" id="UP000032611">
    <property type="component" value="Chromosome"/>
</dbReference>
<organism evidence="1 2">
    <name type="scientific">Martelella endophytica</name>
    <dbReference type="NCBI Taxonomy" id="1486262"/>
    <lineage>
        <taxon>Bacteria</taxon>
        <taxon>Pseudomonadati</taxon>
        <taxon>Pseudomonadota</taxon>
        <taxon>Alphaproteobacteria</taxon>
        <taxon>Hyphomicrobiales</taxon>
        <taxon>Aurantimonadaceae</taxon>
        <taxon>Martelella</taxon>
    </lineage>
</organism>
<dbReference type="PANTHER" id="PTHR13017:SF0">
    <property type="entry name" value="METHENYLTETRAHYDROFOLATE SYNTHASE DOMAIN-CONTAINING PROTEIN"/>
    <property type="match status" value="1"/>
</dbReference>
<dbReference type="PANTHER" id="PTHR13017">
    <property type="entry name" value="5-FORMYLTETRAHYDROFOLATE CYCLO-LIGASE-RELATED"/>
    <property type="match status" value="1"/>
</dbReference>
<sequence length="244" mass="27577">MQQPVNRQRIWEKMKEVAVPDTRLHLDFSEFIPDFKGSAQATARIIGERSIWHSGLAFVTPDNSTTEFRQCMIEAGIPFVMASYNMRRGFLYLAPGSVPKGAERYASWLDGMEHFAKPITLAELADLGKFDVLVTGASAVSTDGLRFGKGHFFLDLEWAMFTDMGLMQETTPVAAIVHDYQVVEDRLSVGETEFAIDLIATPTRMIRVDRSAKRPRGVRWDRITPREIEEIPSLRELARLRGIA</sequence>
<accession>A0A0D5LMQ5</accession>
<keyword evidence="2" id="KW-1185">Reference proteome</keyword>
<dbReference type="KEGG" id="mey:TM49_06870"/>
<dbReference type="GO" id="GO:0005737">
    <property type="term" value="C:cytoplasm"/>
    <property type="evidence" value="ECO:0007669"/>
    <property type="project" value="TreeGrafter"/>
</dbReference>
<name>A0A0D5LMQ5_MAREN</name>
<proteinExistence type="predicted"/>
<dbReference type="EMBL" id="CP010803">
    <property type="protein sequence ID" value="AJY45479.1"/>
    <property type="molecule type" value="Genomic_DNA"/>
</dbReference>
<dbReference type="SUPFAM" id="SSF100950">
    <property type="entry name" value="NagB/RpiA/CoA transferase-like"/>
    <property type="match status" value="1"/>
</dbReference>
<dbReference type="PATRIC" id="fig|1486262.3.peg.1415"/>
<reference evidence="1 2" key="1">
    <citation type="journal article" date="2015" name="Genome Announc.">
        <title>Complete genome sequence of Martelella endophytica YC6887, which has antifungal activity associated with a halophyte.</title>
        <authorList>
            <person name="Khan A."/>
            <person name="Khan H."/>
            <person name="Chung E.J."/>
            <person name="Hossain M.T."/>
            <person name="Chung Y.R."/>
        </authorList>
    </citation>
    <scope>NUCLEOTIDE SEQUENCE [LARGE SCALE GENOMIC DNA]</scope>
    <source>
        <strain evidence="1">YC6887</strain>
    </source>
</reference>
<dbReference type="AlphaFoldDB" id="A0A0D5LMQ5"/>
<keyword evidence="1" id="KW-0436">Ligase</keyword>
<protein>
    <submittedName>
        <fullName evidence="1">5-formyltetrahydrofolate cyclo-ligase</fullName>
    </submittedName>
</protein>
<dbReference type="Pfam" id="PF01812">
    <property type="entry name" value="5-FTHF_cyc-lig"/>
    <property type="match status" value="1"/>
</dbReference>
<evidence type="ECO:0000313" key="2">
    <source>
        <dbReference type="Proteomes" id="UP000032611"/>
    </source>
</evidence>
<dbReference type="GO" id="GO:0016874">
    <property type="term" value="F:ligase activity"/>
    <property type="evidence" value="ECO:0007669"/>
    <property type="project" value="UniProtKB-KW"/>
</dbReference>
<dbReference type="RefSeq" id="WP_244464809.1">
    <property type="nucleotide sequence ID" value="NZ_CP010803.1"/>
</dbReference>
<dbReference type="STRING" id="1486262.TM49_06870"/>
<dbReference type="HOGENOM" id="CLU_031500_2_0_5"/>
<gene>
    <name evidence="1" type="ORF">TM49_06870</name>
</gene>
<evidence type="ECO:0000313" key="1">
    <source>
        <dbReference type="EMBL" id="AJY45479.1"/>
    </source>
</evidence>
<dbReference type="InterPro" id="IPR002698">
    <property type="entry name" value="FTHF_cligase"/>
</dbReference>
<dbReference type="Gene3D" id="3.40.50.10420">
    <property type="entry name" value="NagB/RpiA/CoA transferase-like"/>
    <property type="match status" value="1"/>
</dbReference>
<dbReference type="InterPro" id="IPR024185">
    <property type="entry name" value="FTHF_cligase-like_sf"/>
</dbReference>
<dbReference type="InterPro" id="IPR037171">
    <property type="entry name" value="NagB/RpiA_transferase-like"/>
</dbReference>